<dbReference type="PROSITE" id="PS50005">
    <property type="entry name" value="TPR"/>
    <property type="match status" value="1"/>
</dbReference>
<accession>A0A2K8L3B4</accession>
<feature type="repeat" description="TPR" evidence="1">
    <location>
        <begin position="77"/>
        <end position="110"/>
    </location>
</feature>
<dbReference type="SMART" id="SM00028">
    <property type="entry name" value="TPR"/>
    <property type="match status" value="3"/>
</dbReference>
<evidence type="ECO:0000256" key="2">
    <source>
        <dbReference type="SAM" id="SignalP"/>
    </source>
</evidence>
<dbReference type="Gene3D" id="1.25.40.10">
    <property type="entry name" value="Tetratricopeptide repeat domain"/>
    <property type="match status" value="2"/>
</dbReference>
<dbReference type="OrthoDB" id="5293390at2"/>
<protein>
    <submittedName>
        <fullName evidence="3">Tetratricopeptide repeat-containing protein</fullName>
    </submittedName>
</protein>
<sequence>MSTYALLVAAISLLLTSCISSGSSKTPEINNPYILKAENHTSNGIEAMQQERWNAAERSFSRALSASQLADDTRLITRSWYNLATAYSGANDLTKAAAAYEQAIKLAQRNHDEVMHLRALLAMRLVQQRTGRLPENFSLLQLQQTLFSKRVWPSDLHLQAGRLAQRLGDSALAKSAYELVISLKESDRNSLMLKAEAHMGLALLSRDAGVTETAWSEAEQTLLYCRKIGAPRLTAHALLLQGELPPGNRAGQQDKLERALDIYKALNDLHGEKKALTHLLRQAEVDADSATAKLHRLRLKSIEDKLGEQH</sequence>
<keyword evidence="2" id="KW-0732">Signal</keyword>
<organism evidence="3 4">
    <name type="scientific">Mariprofundus aestuarium</name>
    <dbReference type="NCBI Taxonomy" id="1921086"/>
    <lineage>
        <taxon>Bacteria</taxon>
        <taxon>Pseudomonadati</taxon>
        <taxon>Pseudomonadota</taxon>
        <taxon>Candidatius Mariprofundia</taxon>
        <taxon>Mariprofundales</taxon>
        <taxon>Mariprofundaceae</taxon>
        <taxon>Mariprofundus</taxon>
    </lineage>
</organism>
<reference evidence="3 4" key="1">
    <citation type="submission" date="2016-12" db="EMBL/GenBank/DDBJ databases">
        <title>Isolation and genomic insights into novel planktonic Zetaproteobacteria from stratified waters of the Chesapeake Bay.</title>
        <authorList>
            <person name="McAllister S.M."/>
            <person name="Kato S."/>
            <person name="Chan C.S."/>
            <person name="Chiu B.K."/>
            <person name="Field E.K."/>
        </authorList>
    </citation>
    <scope>NUCLEOTIDE SEQUENCE [LARGE SCALE GENOMIC DNA]</scope>
    <source>
        <strain evidence="3 4">CP-5</strain>
    </source>
</reference>
<dbReference type="AlphaFoldDB" id="A0A2K8L3B4"/>
<dbReference type="KEGG" id="maes:Ga0123461_0284"/>
<dbReference type="RefSeq" id="WP_100276713.1">
    <property type="nucleotide sequence ID" value="NZ_CP018799.1"/>
</dbReference>
<keyword evidence="4" id="KW-1185">Reference proteome</keyword>
<proteinExistence type="predicted"/>
<evidence type="ECO:0000313" key="3">
    <source>
        <dbReference type="EMBL" id="ATX78736.1"/>
    </source>
</evidence>
<feature type="chain" id="PRO_5014836658" evidence="2">
    <location>
        <begin position="23"/>
        <end position="310"/>
    </location>
</feature>
<dbReference type="InterPro" id="IPR019734">
    <property type="entry name" value="TPR_rpt"/>
</dbReference>
<gene>
    <name evidence="3" type="ORF">Ga0123461_0284</name>
</gene>
<evidence type="ECO:0000313" key="4">
    <source>
        <dbReference type="Proteomes" id="UP000231701"/>
    </source>
</evidence>
<dbReference type="Proteomes" id="UP000231701">
    <property type="component" value="Chromosome"/>
</dbReference>
<dbReference type="SUPFAM" id="SSF48452">
    <property type="entry name" value="TPR-like"/>
    <property type="match status" value="1"/>
</dbReference>
<dbReference type="Pfam" id="PF13424">
    <property type="entry name" value="TPR_12"/>
    <property type="match status" value="1"/>
</dbReference>
<dbReference type="EMBL" id="CP018799">
    <property type="protein sequence ID" value="ATX78736.1"/>
    <property type="molecule type" value="Genomic_DNA"/>
</dbReference>
<dbReference type="InterPro" id="IPR011990">
    <property type="entry name" value="TPR-like_helical_dom_sf"/>
</dbReference>
<keyword evidence="1" id="KW-0802">TPR repeat</keyword>
<feature type="signal peptide" evidence="2">
    <location>
        <begin position="1"/>
        <end position="22"/>
    </location>
</feature>
<name>A0A2K8L3B4_MARES</name>
<dbReference type="Pfam" id="PF13181">
    <property type="entry name" value="TPR_8"/>
    <property type="match status" value="1"/>
</dbReference>
<evidence type="ECO:0000256" key="1">
    <source>
        <dbReference type="PROSITE-ProRule" id="PRU00339"/>
    </source>
</evidence>